<comment type="caution">
    <text evidence="1">The sequence shown here is derived from an EMBL/GenBank/DDBJ whole genome shotgun (WGS) entry which is preliminary data.</text>
</comment>
<name>A0ABQ3ELH8_9HYPH</name>
<evidence type="ECO:0000313" key="2">
    <source>
        <dbReference type="Proteomes" id="UP000637980"/>
    </source>
</evidence>
<dbReference type="Proteomes" id="UP000637980">
    <property type="component" value="Unassembled WGS sequence"/>
</dbReference>
<reference evidence="2" key="1">
    <citation type="journal article" date="2019" name="Int. J. Syst. Evol. Microbiol.">
        <title>The Global Catalogue of Microorganisms (GCM) 10K type strain sequencing project: providing services to taxonomists for standard genome sequencing and annotation.</title>
        <authorList>
            <consortium name="The Broad Institute Genomics Platform"/>
            <consortium name="The Broad Institute Genome Sequencing Center for Infectious Disease"/>
            <person name="Wu L."/>
            <person name="Ma J."/>
        </authorList>
    </citation>
    <scope>NUCLEOTIDE SEQUENCE [LARGE SCALE GENOMIC DNA]</scope>
    <source>
        <strain evidence="2">KCTC 12861</strain>
    </source>
</reference>
<protein>
    <submittedName>
        <fullName evidence="1">Uncharacterized protein</fullName>
    </submittedName>
</protein>
<organism evidence="1 2">
    <name type="scientific">Pseudovibrio japonicus</name>
    <dbReference type="NCBI Taxonomy" id="366534"/>
    <lineage>
        <taxon>Bacteria</taxon>
        <taxon>Pseudomonadati</taxon>
        <taxon>Pseudomonadota</taxon>
        <taxon>Alphaproteobacteria</taxon>
        <taxon>Hyphomicrobiales</taxon>
        <taxon>Stappiaceae</taxon>
        <taxon>Pseudovibrio</taxon>
    </lineage>
</organism>
<proteinExistence type="predicted"/>
<sequence>MEVSAWLVFGHSYGLHEGIKGGWPYEGPVAFLQVFVGFLSAQRLSYSPVFPLPAFCVSITSDN</sequence>
<keyword evidence="2" id="KW-1185">Reference proteome</keyword>
<dbReference type="EMBL" id="BMXE01000008">
    <property type="protein sequence ID" value="GHB45714.1"/>
    <property type="molecule type" value="Genomic_DNA"/>
</dbReference>
<accession>A0ABQ3ELH8</accession>
<evidence type="ECO:0000313" key="1">
    <source>
        <dbReference type="EMBL" id="GHB45714.1"/>
    </source>
</evidence>
<gene>
    <name evidence="1" type="ORF">GCM10007094_38950</name>
</gene>